<evidence type="ECO:0000313" key="4">
    <source>
        <dbReference type="Proteomes" id="UP001385892"/>
    </source>
</evidence>
<dbReference type="InterPro" id="IPR011214">
    <property type="entry name" value="UCP020967"/>
</dbReference>
<accession>A0ABU8WLH0</accession>
<sequence length="406" mass="43526">MRNNNQAAVMPEAMQAQVELPTGSLKVSLRRADWPLHELCGFAARHNPKRGFLFVSKVLGKHWPCKPSTMRAAHVALAAKLAAPGDAPALFIGLAETATGLGQGVFEQYLERFGPGSALYVQTTRYPLSGAEMLPFLERHSHAQNLRLHVPEREDWAAIFKRARLLVLVDDELSTGDTYLSLIAAYSAQNPALEEIAAVSLSNFMGEPGQARFREQLALLDVAGAPPRRVSFPALVEGQFTFSNNPDFQAPPPPAAQADMNCRRAYNSGASARMGIDAFLQVPTSLVAGLVGTLPRDKPVLVLGSGEFMHPAFVLGTALEDAGLEVRIQSTTRSPVLVGASIGSRLALPDLYGEGIPNALYNFKAEDYGAVLLCHESPDDGDDGSLATSLRLLGARSVGFNGRISA</sequence>
<dbReference type="RefSeq" id="WP_340343516.1">
    <property type="nucleotide sequence ID" value="NZ_JBBKZT010000007.1"/>
</dbReference>
<dbReference type="InterPro" id="IPR022537">
    <property type="entry name" value="TRSP_dom"/>
</dbReference>
<dbReference type="PIRSF" id="PIRSF020967">
    <property type="entry name" value="UCP020967"/>
    <property type="match status" value="1"/>
</dbReference>
<keyword evidence="3" id="KW-0328">Glycosyltransferase</keyword>
<dbReference type="GO" id="GO:0016757">
    <property type="term" value="F:glycosyltransferase activity"/>
    <property type="evidence" value="ECO:0007669"/>
    <property type="project" value="UniProtKB-KW"/>
</dbReference>
<dbReference type="EMBL" id="JBBKZT010000007">
    <property type="protein sequence ID" value="MEJ8848387.1"/>
    <property type="molecule type" value="Genomic_DNA"/>
</dbReference>
<keyword evidence="4" id="KW-1185">Reference proteome</keyword>
<organism evidence="3 4">
    <name type="scientific">Variovorax rhizosphaerae</name>
    <dbReference type="NCBI Taxonomy" id="1836200"/>
    <lineage>
        <taxon>Bacteria</taxon>
        <taxon>Pseudomonadati</taxon>
        <taxon>Pseudomonadota</taxon>
        <taxon>Betaproteobacteria</taxon>
        <taxon>Burkholderiales</taxon>
        <taxon>Comamonadaceae</taxon>
        <taxon>Variovorax</taxon>
    </lineage>
</organism>
<dbReference type="Proteomes" id="UP001385892">
    <property type="component" value="Unassembled WGS sequence"/>
</dbReference>
<dbReference type="Pfam" id="PF12500">
    <property type="entry name" value="TRSP"/>
    <property type="match status" value="1"/>
</dbReference>
<feature type="domain" description="Orotate phosphoribosyltransferase-like" evidence="2">
    <location>
        <begin position="39"/>
        <end position="221"/>
    </location>
</feature>
<feature type="domain" description="TRSP" evidence="1">
    <location>
        <begin position="294"/>
        <end position="382"/>
    </location>
</feature>
<gene>
    <name evidence="3" type="ORF">WKW82_17145</name>
</gene>
<name>A0ABU8WLH0_9BURK</name>
<dbReference type="InterPro" id="IPR041688">
    <property type="entry name" value="PRTase_2"/>
</dbReference>
<protein>
    <submittedName>
        <fullName evidence="3">Phosphoribosyltransferase domain-containing protein</fullName>
    </submittedName>
</protein>
<keyword evidence="3" id="KW-0808">Transferase</keyword>
<reference evidence="3 4" key="1">
    <citation type="submission" date="2024-03" db="EMBL/GenBank/DDBJ databases">
        <title>Novel species of the genus Variovorax.</title>
        <authorList>
            <person name="Liu Q."/>
            <person name="Xin Y.-H."/>
        </authorList>
    </citation>
    <scope>NUCLEOTIDE SEQUENCE [LARGE SCALE GENOMIC DNA]</scope>
    <source>
        <strain evidence="3 4">KACC 18900</strain>
    </source>
</reference>
<evidence type="ECO:0000259" key="2">
    <source>
        <dbReference type="Pfam" id="PF15609"/>
    </source>
</evidence>
<evidence type="ECO:0000313" key="3">
    <source>
        <dbReference type="EMBL" id="MEJ8848387.1"/>
    </source>
</evidence>
<dbReference type="Pfam" id="PF15609">
    <property type="entry name" value="PRTase_2"/>
    <property type="match status" value="1"/>
</dbReference>
<proteinExistence type="predicted"/>
<evidence type="ECO:0000259" key="1">
    <source>
        <dbReference type="Pfam" id="PF12500"/>
    </source>
</evidence>
<comment type="caution">
    <text evidence="3">The sequence shown here is derived from an EMBL/GenBank/DDBJ whole genome shotgun (WGS) entry which is preliminary data.</text>
</comment>